<dbReference type="EMBL" id="RFFH01000017">
    <property type="protein sequence ID" value="RMI28959.1"/>
    <property type="molecule type" value="Genomic_DNA"/>
</dbReference>
<dbReference type="PANTHER" id="PTHR34216">
    <property type="match status" value="1"/>
</dbReference>
<dbReference type="Pfam" id="PF01522">
    <property type="entry name" value="Polysacc_deac_1"/>
    <property type="match status" value="1"/>
</dbReference>
<accession>A0A3M2KU19</accession>
<dbReference type="SUPFAM" id="SSF88713">
    <property type="entry name" value="Glycoside hydrolase/deacetylase"/>
    <property type="match status" value="1"/>
</dbReference>
<dbReference type="PANTHER" id="PTHR34216:SF3">
    <property type="entry name" value="POLY-BETA-1,6-N-ACETYL-D-GLUCOSAMINE N-DEACETYLASE"/>
    <property type="match status" value="1"/>
</dbReference>
<dbReference type="CDD" id="cd10918">
    <property type="entry name" value="CE4_NodB_like_5s_6s"/>
    <property type="match status" value="1"/>
</dbReference>
<protein>
    <submittedName>
        <fullName evidence="5">Polysaccharide deacetylase family protein</fullName>
    </submittedName>
</protein>
<dbReference type="OrthoDB" id="9782872at2"/>
<dbReference type="AlphaFoldDB" id="A0A3M2KU19"/>
<feature type="domain" description="NodB homology" evidence="4">
    <location>
        <begin position="56"/>
        <end position="241"/>
    </location>
</feature>
<dbReference type="GO" id="GO:0005975">
    <property type="term" value="P:carbohydrate metabolic process"/>
    <property type="evidence" value="ECO:0007669"/>
    <property type="project" value="InterPro"/>
</dbReference>
<dbReference type="GO" id="GO:0016810">
    <property type="term" value="F:hydrolase activity, acting on carbon-nitrogen (but not peptide) bonds"/>
    <property type="evidence" value="ECO:0007669"/>
    <property type="project" value="InterPro"/>
</dbReference>
<evidence type="ECO:0000259" key="4">
    <source>
        <dbReference type="PROSITE" id="PS51677"/>
    </source>
</evidence>
<evidence type="ECO:0000256" key="1">
    <source>
        <dbReference type="ARBA" id="ARBA00004613"/>
    </source>
</evidence>
<dbReference type="InterPro" id="IPR051398">
    <property type="entry name" value="Polysacch_Deacetylase"/>
</dbReference>
<evidence type="ECO:0000313" key="5">
    <source>
        <dbReference type="EMBL" id="RMI28959.1"/>
    </source>
</evidence>
<proteinExistence type="predicted"/>
<comment type="subcellular location">
    <subcellularLocation>
        <location evidence="1">Secreted</location>
    </subcellularLocation>
</comment>
<evidence type="ECO:0000256" key="2">
    <source>
        <dbReference type="ARBA" id="ARBA00022729"/>
    </source>
</evidence>
<keyword evidence="6" id="KW-1185">Reference proteome</keyword>
<dbReference type="InterPro" id="IPR011330">
    <property type="entry name" value="Glyco_hydro/deAcase_b/a-brl"/>
</dbReference>
<gene>
    <name evidence="5" type="ORF">EBN03_27885</name>
</gene>
<dbReference type="InterPro" id="IPR002509">
    <property type="entry name" value="NODB_dom"/>
</dbReference>
<feature type="region of interest" description="Disordered" evidence="3">
    <location>
        <begin position="222"/>
        <end position="241"/>
    </location>
</feature>
<dbReference type="PROSITE" id="PS51677">
    <property type="entry name" value="NODB"/>
    <property type="match status" value="1"/>
</dbReference>
<organism evidence="5 6">
    <name type="scientific">Nocardia stercoris</name>
    <dbReference type="NCBI Taxonomy" id="2483361"/>
    <lineage>
        <taxon>Bacteria</taxon>
        <taxon>Bacillati</taxon>
        <taxon>Actinomycetota</taxon>
        <taxon>Actinomycetes</taxon>
        <taxon>Mycobacteriales</taxon>
        <taxon>Nocardiaceae</taxon>
        <taxon>Nocardia</taxon>
    </lineage>
</organism>
<reference evidence="5 6" key="1">
    <citation type="submission" date="2018-10" db="EMBL/GenBank/DDBJ databases">
        <title>Isolation from cow dung.</title>
        <authorList>
            <person name="Ling L."/>
        </authorList>
    </citation>
    <scope>NUCLEOTIDE SEQUENCE [LARGE SCALE GENOMIC DNA]</scope>
    <source>
        <strain evidence="5 6">NEAU-LL90</strain>
    </source>
</reference>
<dbReference type="Gene3D" id="3.20.20.370">
    <property type="entry name" value="Glycoside hydrolase/deacetylase"/>
    <property type="match status" value="1"/>
</dbReference>
<keyword evidence="2" id="KW-0732">Signal</keyword>
<name>A0A3M2KU19_9NOCA</name>
<dbReference type="GO" id="GO:0005576">
    <property type="term" value="C:extracellular region"/>
    <property type="evidence" value="ECO:0007669"/>
    <property type="project" value="UniProtKB-SubCell"/>
</dbReference>
<dbReference type="Proteomes" id="UP000279275">
    <property type="component" value="Unassembled WGS sequence"/>
</dbReference>
<evidence type="ECO:0000256" key="3">
    <source>
        <dbReference type="SAM" id="MobiDB-lite"/>
    </source>
</evidence>
<feature type="compositionally biased region" description="Polar residues" evidence="3">
    <location>
        <begin position="230"/>
        <end position="241"/>
    </location>
</feature>
<sequence>MKILMYHLIDDIDSPMAVPPSRFAEQMALLAGGGYRLVTGSEVHDALLNGQPLPHNAVLVTFDDGYTNTLTTALPVLKHYGVPAVMAVCGGYLTDDLPLHLPHASQEVADTAAVAAWLESGREIAAHSYTHPRLTTLTDTALHWQIHGDAETLTERLGVTPRIFAYPYGAHDARVRAAVAQVYPLALATRERQATGLDPNQLPRIQVDPRWDLRQFRAALDDDPVPASARRTSPTPTSEIR</sequence>
<evidence type="ECO:0000313" key="6">
    <source>
        <dbReference type="Proteomes" id="UP000279275"/>
    </source>
</evidence>
<comment type="caution">
    <text evidence="5">The sequence shown here is derived from an EMBL/GenBank/DDBJ whole genome shotgun (WGS) entry which is preliminary data.</text>
</comment>
<dbReference type="RefSeq" id="WP_122191123.1">
    <property type="nucleotide sequence ID" value="NZ_RFFH01000017.1"/>
</dbReference>